<dbReference type="InterPro" id="IPR021942">
    <property type="entry name" value="DUF3557"/>
</dbReference>
<name>G0MDT5_CAEBE</name>
<protein>
    <submittedName>
        <fullName evidence="1">Uncharacterized protein</fullName>
    </submittedName>
</protein>
<organism evidence="2">
    <name type="scientific">Caenorhabditis brenneri</name>
    <name type="common">Nematode worm</name>
    <dbReference type="NCBI Taxonomy" id="135651"/>
    <lineage>
        <taxon>Eukaryota</taxon>
        <taxon>Metazoa</taxon>
        <taxon>Ecdysozoa</taxon>
        <taxon>Nematoda</taxon>
        <taxon>Chromadorea</taxon>
        <taxon>Rhabditida</taxon>
        <taxon>Rhabditina</taxon>
        <taxon>Rhabditomorpha</taxon>
        <taxon>Rhabditoidea</taxon>
        <taxon>Rhabditidae</taxon>
        <taxon>Peloderinae</taxon>
        <taxon>Caenorhabditis</taxon>
    </lineage>
</organism>
<dbReference type="PANTHER" id="PTHR31379">
    <property type="entry name" value="F-BOX C PROTEIN-RELATED-RELATED"/>
    <property type="match status" value="1"/>
</dbReference>
<dbReference type="Proteomes" id="UP000008068">
    <property type="component" value="Unassembled WGS sequence"/>
</dbReference>
<evidence type="ECO:0000313" key="1">
    <source>
        <dbReference type="EMBL" id="EGT49518.1"/>
    </source>
</evidence>
<reference evidence="2" key="1">
    <citation type="submission" date="2011-07" db="EMBL/GenBank/DDBJ databases">
        <authorList>
            <consortium name="Caenorhabditis brenneri Sequencing and Analysis Consortium"/>
            <person name="Wilson R.K."/>
        </authorList>
    </citation>
    <scope>NUCLEOTIDE SEQUENCE [LARGE SCALE GENOMIC DNA]</scope>
    <source>
        <strain evidence="2">PB2801</strain>
    </source>
</reference>
<dbReference type="InParanoid" id="G0MDT5"/>
<dbReference type="EMBL" id="GL379790">
    <property type="protein sequence ID" value="EGT49518.1"/>
    <property type="molecule type" value="Genomic_DNA"/>
</dbReference>
<dbReference type="AlphaFoldDB" id="G0MDT5"/>
<gene>
    <name evidence="1" type="ORF">CAEBREN_06371</name>
</gene>
<dbReference type="HOGENOM" id="CLU_1129931_0_0_1"/>
<evidence type="ECO:0000313" key="2">
    <source>
        <dbReference type="Proteomes" id="UP000008068"/>
    </source>
</evidence>
<sequence length="246" mass="28952">MSDNVLRINEMYYQLGVIQEFKDGRRFTETDKKDGGWPDDLNEYGCRVASSNHILTPGDIEIPPIDHDENEINMEEEAQYLEKLDEELKNNKTTDDETKERYERILYSRRCQLNGEVPPCEMYILLTIHLPDDSKKFEAVKYDKQLYQAMKYLTTQIFGERDCVVIVKNFDIFFPTTHFGFIRIHINDVKDLCIKFEPIPGAVASFYADYPRWLLEIYTGERKDAGFFKSTLENLYDEIETSFSKP</sequence>
<proteinExistence type="predicted"/>
<accession>G0MDT5</accession>
<keyword evidence="2" id="KW-1185">Reference proteome</keyword>
<dbReference type="PANTHER" id="PTHR31379:SF1">
    <property type="entry name" value="F-BOX C PROTEIN-RELATED"/>
    <property type="match status" value="1"/>
</dbReference>
<dbReference type="OrthoDB" id="5910401at2759"/>